<organism evidence="2 3">
    <name type="scientific">Candidatus Lambdaproteobacteria bacterium RIFOXYD2_FULL_56_26</name>
    <dbReference type="NCBI Taxonomy" id="1817773"/>
    <lineage>
        <taxon>Bacteria</taxon>
        <taxon>Pseudomonadati</taxon>
        <taxon>Pseudomonadota</taxon>
        <taxon>Candidatus Lambdaproteobacteria</taxon>
    </lineage>
</organism>
<name>A0A1F6H3P9_9PROT</name>
<comment type="caution">
    <text evidence="2">The sequence shown here is derived from an EMBL/GenBank/DDBJ whole genome shotgun (WGS) entry which is preliminary data.</text>
</comment>
<dbReference type="AlphaFoldDB" id="A0A1F6H3P9"/>
<accession>A0A1F6H3P9</accession>
<evidence type="ECO:0000313" key="3">
    <source>
        <dbReference type="Proteomes" id="UP000177583"/>
    </source>
</evidence>
<keyword evidence="1" id="KW-0812">Transmembrane</keyword>
<feature type="transmembrane region" description="Helical" evidence="1">
    <location>
        <begin position="6"/>
        <end position="26"/>
    </location>
</feature>
<gene>
    <name evidence="2" type="ORF">A2557_08490</name>
</gene>
<evidence type="ECO:0000313" key="2">
    <source>
        <dbReference type="EMBL" id="OGH04999.1"/>
    </source>
</evidence>
<dbReference type="Proteomes" id="UP000177583">
    <property type="component" value="Unassembled WGS sequence"/>
</dbReference>
<sequence length="165" mass="19228">MMQFLVQFGDVLALFLVFFGLVFFLFRRFFMWYLATQTLIDGQERMEAHLELFGERLERFEARFDDWVLQNATLDLSSAQRLKKVAEETLNPPLAPADPFESDFRPVNPKVKKEVLRRSSLNLCLYCGESAPKGQRFCTQDHEAKFRQGNQVLPINLPFEPTDEA</sequence>
<keyword evidence="1" id="KW-0472">Membrane</keyword>
<proteinExistence type="predicted"/>
<keyword evidence="1" id="KW-1133">Transmembrane helix</keyword>
<protein>
    <submittedName>
        <fullName evidence="2">Uncharacterized protein</fullName>
    </submittedName>
</protein>
<evidence type="ECO:0000256" key="1">
    <source>
        <dbReference type="SAM" id="Phobius"/>
    </source>
</evidence>
<dbReference type="EMBL" id="MFNF01000001">
    <property type="protein sequence ID" value="OGH04999.1"/>
    <property type="molecule type" value="Genomic_DNA"/>
</dbReference>
<reference evidence="2 3" key="1">
    <citation type="journal article" date="2016" name="Nat. Commun.">
        <title>Thousands of microbial genomes shed light on interconnected biogeochemical processes in an aquifer system.</title>
        <authorList>
            <person name="Anantharaman K."/>
            <person name="Brown C.T."/>
            <person name="Hug L.A."/>
            <person name="Sharon I."/>
            <person name="Castelle C.J."/>
            <person name="Probst A.J."/>
            <person name="Thomas B.C."/>
            <person name="Singh A."/>
            <person name="Wilkins M.J."/>
            <person name="Karaoz U."/>
            <person name="Brodie E.L."/>
            <person name="Williams K.H."/>
            <person name="Hubbard S.S."/>
            <person name="Banfield J.F."/>
        </authorList>
    </citation>
    <scope>NUCLEOTIDE SEQUENCE [LARGE SCALE GENOMIC DNA]</scope>
</reference>